<keyword evidence="1" id="KW-0812">Transmembrane</keyword>
<name>A0A7S4B3X8_CHRCT</name>
<keyword evidence="1" id="KW-1133">Transmembrane helix</keyword>
<feature type="transmembrane region" description="Helical" evidence="1">
    <location>
        <begin position="223"/>
        <end position="241"/>
    </location>
</feature>
<evidence type="ECO:0000256" key="1">
    <source>
        <dbReference type="SAM" id="Phobius"/>
    </source>
</evidence>
<gene>
    <name evidence="2" type="ORF">PCAR00345_LOCUS5770</name>
</gene>
<organism evidence="2">
    <name type="scientific">Chrysotila carterae</name>
    <name type="common">Marine alga</name>
    <name type="synonym">Syracosphaera carterae</name>
    <dbReference type="NCBI Taxonomy" id="13221"/>
    <lineage>
        <taxon>Eukaryota</taxon>
        <taxon>Haptista</taxon>
        <taxon>Haptophyta</taxon>
        <taxon>Prymnesiophyceae</taxon>
        <taxon>Isochrysidales</taxon>
        <taxon>Isochrysidaceae</taxon>
        <taxon>Chrysotila</taxon>
    </lineage>
</organism>
<proteinExistence type="predicted"/>
<protein>
    <recommendedName>
        <fullName evidence="3">HIG1 domain-containing protein</fullName>
    </recommendedName>
</protein>
<accession>A0A7S4B3X8</accession>
<sequence length="248" mass="26896">MRLSITLLSRLRTPAAVASAASVSYLCHRVAAAEAAQEPRPCVQASNHHVAKLQATTMMSAAEEKLAVWKQAINAMYTNPFKSIFGIAAPLYALIFYQESTSPATAHFPLSQRIIHTRVFGQAIAITTTIGIMTLVTLMDRRGGAFEAPGSEKHSGELLKQYSVSAENYGRPKRSDAEKAGLVPREEHGISYDVLVPLFIVPAIPFVTIVLRNRVSKETMQRIVMGLIGLGLAHAAFVQFGDSTMTNG</sequence>
<dbReference type="EMBL" id="HBIZ01009799">
    <property type="protein sequence ID" value="CAE0753183.1"/>
    <property type="molecule type" value="Transcribed_RNA"/>
</dbReference>
<feature type="transmembrane region" description="Helical" evidence="1">
    <location>
        <begin position="194"/>
        <end position="211"/>
    </location>
</feature>
<dbReference type="AlphaFoldDB" id="A0A7S4B3X8"/>
<evidence type="ECO:0008006" key="3">
    <source>
        <dbReference type="Google" id="ProtNLM"/>
    </source>
</evidence>
<keyword evidence="1" id="KW-0472">Membrane</keyword>
<reference evidence="2" key="1">
    <citation type="submission" date="2021-01" db="EMBL/GenBank/DDBJ databases">
        <authorList>
            <person name="Corre E."/>
            <person name="Pelletier E."/>
            <person name="Niang G."/>
            <person name="Scheremetjew M."/>
            <person name="Finn R."/>
            <person name="Kale V."/>
            <person name="Holt S."/>
            <person name="Cochrane G."/>
            <person name="Meng A."/>
            <person name="Brown T."/>
            <person name="Cohen L."/>
        </authorList>
    </citation>
    <scope>NUCLEOTIDE SEQUENCE</scope>
    <source>
        <strain evidence="2">CCMP645</strain>
    </source>
</reference>
<evidence type="ECO:0000313" key="2">
    <source>
        <dbReference type="EMBL" id="CAE0753183.1"/>
    </source>
</evidence>